<gene>
    <name evidence="3" type="primary">fabG</name>
    <name evidence="3" type="ORF">GCM10023203_58450</name>
</gene>
<evidence type="ECO:0000313" key="3">
    <source>
        <dbReference type="EMBL" id="GAA4896294.1"/>
    </source>
</evidence>
<reference evidence="4" key="1">
    <citation type="journal article" date="2019" name="Int. J. Syst. Evol. Microbiol.">
        <title>The Global Catalogue of Microorganisms (GCM) 10K type strain sequencing project: providing services to taxonomists for standard genome sequencing and annotation.</title>
        <authorList>
            <consortium name="The Broad Institute Genomics Platform"/>
            <consortium name="The Broad Institute Genome Sequencing Center for Infectious Disease"/>
            <person name="Wu L."/>
            <person name="Ma J."/>
        </authorList>
    </citation>
    <scope>NUCLEOTIDE SEQUENCE [LARGE SCALE GENOMIC DNA]</scope>
    <source>
        <strain evidence="4">JCM 17983</strain>
    </source>
</reference>
<keyword evidence="2" id="KW-0560">Oxidoreductase</keyword>
<proteinExistence type="inferred from homology"/>
<dbReference type="SUPFAM" id="SSF51735">
    <property type="entry name" value="NAD(P)-binding Rossmann-fold domains"/>
    <property type="match status" value="1"/>
</dbReference>
<evidence type="ECO:0000313" key="4">
    <source>
        <dbReference type="Proteomes" id="UP001500457"/>
    </source>
</evidence>
<evidence type="ECO:0000256" key="2">
    <source>
        <dbReference type="ARBA" id="ARBA00023002"/>
    </source>
</evidence>
<name>A0ABP9FEW8_9PSEU</name>
<dbReference type="Pfam" id="PF13561">
    <property type="entry name" value="adh_short_C2"/>
    <property type="match status" value="1"/>
</dbReference>
<dbReference type="Gene3D" id="3.40.50.720">
    <property type="entry name" value="NAD(P)-binding Rossmann-like Domain"/>
    <property type="match status" value="1"/>
</dbReference>
<dbReference type="PRINTS" id="PR00081">
    <property type="entry name" value="GDHRDH"/>
</dbReference>
<accession>A0ABP9FEW8</accession>
<dbReference type="CDD" id="cd05233">
    <property type="entry name" value="SDR_c"/>
    <property type="match status" value="1"/>
</dbReference>
<dbReference type="Proteomes" id="UP001500457">
    <property type="component" value="Unassembled WGS sequence"/>
</dbReference>
<comment type="similarity">
    <text evidence="1">Belongs to the short-chain dehydrogenases/reductases (SDR) family.</text>
</comment>
<comment type="caution">
    <text evidence="3">The sequence shown here is derived from an EMBL/GenBank/DDBJ whole genome shotgun (WGS) entry which is preliminary data.</text>
</comment>
<dbReference type="InterPro" id="IPR036291">
    <property type="entry name" value="NAD(P)-bd_dom_sf"/>
</dbReference>
<dbReference type="InterPro" id="IPR002347">
    <property type="entry name" value="SDR_fam"/>
</dbReference>
<sequence length="250" mass="26248">MGGPWALVAGGSGGIGRAIGRRLAADGWDLALTYRSRPDAAADAAREVEDAGRRAVTVALDLTDAAATAEVVRTATPEPPTAVIYAAGPHIPMRYLSSITPDLFREQVLGDTVAAYNLFHPALAVLRETRGSIVALTTPAIERYAKKDALSSAPKAGVAATVRAIAAEEGRFGVRANCVGVGLIEGEGMWRELVARGDYTDELLDTARRNLALRRFGSVDDVAEVVAFLVSSRAGWITGQTVDVDGGYAL</sequence>
<protein>
    <submittedName>
        <fullName evidence="3">3-oxoacyl-[acyl-carrier-protein] reductase</fullName>
    </submittedName>
</protein>
<evidence type="ECO:0000256" key="1">
    <source>
        <dbReference type="ARBA" id="ARBA00006484"/>
    </source>
</evidence>
<keyword evidence="4" id="KW-1185">Reference proteome</keyword>
<dbReference type="EMBL" id="BAABHQ010000029">
    <property type="protein sequence ID" value="GAA4896294.1"/>
    <property type="molecule type" value="Genomic_DNA"/>
</dbReference>
<dbReference type="PANTHER" id="PTHR43639:SF1">
    <property type="entry name" value="SHORT-CHAIN DEHYDROGENASE_REDUCTASE FAMILY PROTEIN"/>
    <property type="match status" value="1"/>
</dbReference>
<organism evidence="3 4">
    <name type="scientific">Actinomycetospora straminea</name>
    <dbReference type="NCBI Taxonomy" id="663607"/>
    <lineage>
        <taxon>Bacteria</taxon>
        <taxon>Bacillati</taxon>
        <taxon>Actinomycetota</taxon>
        <taxon>Actinomycetes</taxon>
        <taxon>Pseudonocardiales</taxon>
        <taxon>Pseudonocardiaceae</taxon>
        <taxon>Actinomycetospora</taxon>
    </lineage>
</organism>
<dbReference type="PANTHER" id="PTHR43639">
    <property type="entry name" value="OXIDOREDUCTASE, SHORT-CHAIN DEHYDROGENASE/REDUCTASE FAMILY (AFU_ORTHOLOGUE AFUA_5G02870)"/>
    <property type="match status" value="1"/>
</dbReference>
<dbReference type="RefSeq" id="WP_274234850.1">
    <property type="nucleotide sequence ID" value="NZ_BAABHQ010000029.1"/>
</dbReference>